<sequence length="306" mass="33726">MGFGDSITALLETYSNCLSLLKAYKRQDGGSILGADEQRVRLRKSLKSDRASVERAYSTRLSEKGSRLEKGDARAVSALDRILKKLKAAITSLLRLSSQKQRSGLDYDSLKSLSNVSRIEAIQAIDHLSRRLGSTSSRASVVSSSSKPSAISSDPSRHRRNGSFQSSASSKQHKLIASSSKTTPTKNEGRASKQGPIKEERPKRKSDVPSNEREPSSSPRSSARSPSRSRASPQQTPVPNRISLISISTDSTKLGEIPMRRWHSRYTSTDSSTDGYNIPPLYPLKPYTVEVKEKRFWGLFGRKGRG</sequence>
<organism evidence="2 3">
    <name type="scientific">Cercophora scortea</name>
    <dbReference type="NCBI Taxonomy" id="314031"/>
    <lineage>
        <taxon>Eukaryota</taxon>
        <taxon>Fungi</taxon>
        <taxon>Dikarya</taxon>
        <taxon>Ascomycota</taxon>
        <taxon>Pezizomycotina</taxon>
        <taxon>Sordariomycetes</taxon>
        <taxon>Sordariomycetidae</taxon>
        <taxon>Sordariales</taxon>
        <taxon>Lasiosphaeriaceae</taxon>
        <taxon>Cercophora</taxon>
    </lineage>
</organism>
<protein>
    <submittedName>
        <fullName evidence="2">Uncharacterized protein</fullName>
    </submittedName>
</protein>
<feature type="compositionally biased region" description="Basic and acidic residues" evidence="1">
    <location>
        <begin position="187"/>
        <end position="215"/>
    </location>
</feature>
<accession>A0AAE0IP25</accession>
<evidence type="ECO:0000313" key="3">
    <source>
        <dbReference type="Proteomes" id="UP001286456"/>
    </source>
</evidence>
<reference evidence="2" key="2">
    <citation type="submission" date="2023-06" db="EMBL/GenBank/DDBJ databases">
        <authorList>
            <consortium name="Lawrence Berkeley National Laboratory"/>
            <person name="Haridas S."/>
            <person name="Hensen N."/>
            <person name="Bonometti L."/>
            <person name="Westerberg I."/>
            <person name="Brannstrom I.O."/>
            <person name="Guillou S."/>
            <person name="Cros-Aarteil S."/>
            <person name="Calhoun S."/>
            <person name="Kuo A."/>
            <person name="Mondo S."/>
            <person name="Pangilinan J."/>
            <person name="Riley R."/>
            <person name="Labutti K."/>
            <person name="Andreopoulos B."/>
            <person name="Lipzen A."/>
            <person name="Chen C."/>
            <person name="Yanf M."/>
            <person name="Daum C."/>
            <person name="Ng V."/>
            <person name="Clum A."/>
            <person name="Steindorff A."/>
            <person name="Ohm R."/>
            <person name="Martin F."/>
            <person name="Silar P."/>
            <person name="Natvig D."/>
            <person name="Lalanne C."/>
            <person name="Gautier V."/>
            <person name="Ament-Velasquez S.L."/>
            <person name="Kruys A."/>
            <person name="Hutchinson M.I."/>
            <person name="Powell A.J."/>
            <person name="Barry K."/>
            <person name="Miller A.N."/>
            <person name="Grigoriev I.V."/>
            <person name="Debuchy R."/>
            <person name="Gladieux P."/>
            <person name="Thoren M.H."/>
            <person name="Johannesson H."/>
        </authorList>
    </citation>
    <scope>NUCLEOTIDE SEQUENCE</scope>
    <source>
        <strain evidence="2">SMH4131-1</strain>
    </source>
</reference>
<evidence type="ECO:0000256" key="1">
    <source>
        <dbReference type="SAM" id="MobiDB-lite"/>
    </source>
</evidence>
<feature type="compositionally biased region" description="Polar residues" evidence="1">
    <location>
        <begin position="177"/>
        <end position="186"/>
    </location>
</feature>
<proteinExistence type="predicted"/>
<evidence type="ECO:0000313" key="2">
    <source>
        <dbReference type="EMBL" id="KAK3328440.1"/>
    </source>
</evidence>
<dbReference type="EMBL" id="JAUEPO010000003">
    <property type="protein sequence ID" value="KAK3328440.1"/>
    <property type="molecule type" value="Genomic_DNA"/>
</dbReference>
<comment type="caution">
    <text evidence="2">The sequence shown here is derived from an EMBL/GenBank/DDBJ whole genome shotgun (WGS) entry which is preliminary data.</text>
</comment>
<reference evidence="2" key="1">
    <citation type="journal article" date="2023" name="Mol. Phylogenet. Evol.">
        <title>Genome-scale phylogeny and comparative genomics of the fungal order Sordariales.</title>
        <authorList>
            <person name="Hensen N."/>
            <person name="Bonometti L."/>
            <person name="Westerberg I."/>
            <person name="Brannstrom I.O."/>
            <person name="Guillou S."/>
            <person name="Cros-Aarteil S."/>
            <person name="Calhoun S."/>
            <person name="Haridas S."/>
            <person name="Kuo A."/>
            <person name="Mondo S."/>
            <person name="Pangilinan J."/>
            <person name="Riley R."/>
            <person name="LaButti K."/>
            <person name="Andreopoulos B."/>
            <person name="Lipzen A."/>
            <person name="Chen C."/>
            <person name="Yan M."/>
            <person name="Daum C."/>
            <person name="Ng V."/>
            <person name="Clum A."/>
            <person name="Steindorff A."/>
            <person name="Ohm R.A."/>
            <person name="Martin F."/>
            <person name="Silar P."/>
            <person name="Natvig D.O."/>
            <person name="Lalanne C."/>
            <person name="Gautier V."/>
            <person name="Ament-Velasquez S.L."/>
            <person name="Kruys A."/>
            <person name="Hutchinson M.I."/>
            <person name="Powell A.J."/>
            <person name="Barry K."/>
            <person name="Miller A.N."/>
            <person name="Grigoriev I.V."/>
            <person name="Debuchy R."/>
            <person name="Gladieux P."/>
            <person name="Hiltunen Thoren M."/>
            <person name="Johannesson H."/>
        </authorList>
    </citation>
    <scope>NUCLEOTIDE SEQUENCE</scope>
    <source>
        <strain evidence="2">SMH4131-1</strain>
    </source>
</reference>
<gene>
    <name evidence="2" type="ORF">B0T19DRAFT_190819</name>
</gene>
<feature type="compositionally biased region" description="Low complexity" evidence="1">
    <location>
        <begin position="216"/>
        <end position="233"/>
    </location>
</feature>
<dbReference type="AlphaFoldDB" id="A0AAE0IP25"/>
<dbReference type="Proteomes" id="UP001286456">
    <property type="component" value="Unassembled WGS sequence"/>
</dbReference>
<feature type="compositionally biased region" description="Polar residues" evidence="1">
    <location>
        <begin position="234"/>
        <end position="247"/>
    </location>
</feature>
<feature type="region of interest" description="Disordered" evidence="1">
    <location>
        <begin position="131"/>
        <end position="247"/>
    </location>
</feature>
<feature type="compositionally biased region" description="Low complexity" evidence="1">
    <location>
        <begin position="134"/>
        <end position="154"/>
    </location>
</feature>
<name>A0AAE0IP25_9PEZI</name>
<keyword evidence="3" id="KW-1185">Reference proteome</keyword>